<comment type="function">
    <text evidence="5">Bidirectionally degrades single-stranded DNA into large acid-insoluble oligonucleotides, which are then degraded further into small acid-soluble oligonucleotides.</text>
</comment>
<dbReference type="PANTHER" id="PTHR30008">
    <property type="entry name" value="EXODEOXYRIBONUCLEASE 7 LARGE SUBUNIT"/>
    <property type="match status" value="1"/>
</dbReference>
<dbReference type="GO" id="GO:0005737">
    <property type="term" value="C:cytoplasm"/>
    <property type="evidence" value="ECO:0007669"/>
    <property type="project" value="UniProtKB-SubCell"/>
</dbReference>
<evidence type="ECO:0000259" key="7">
    <source>
        <dbReference type="Pfam" id="PF02601"/>
    </source>
</evidence>
<feature type="domain" description="OB-fold nucleic acid binding" evidence="8">
    <location>
        <begin position="21"/>
        <end position="115"/>
    </location>
</feature>
<name>A0A4R0GSH8_9ACTN</name>
<dbReference type="EC" id="3.1.11.6" evidence="5"/>
<feature type="domain" description="Exonuclease VII large subunit C-terminal" evidence="7">
    <location>
        <begin position="138"/>
        <end position="354"/>
    </location>
</feature>
<dbReference type="NCBIfam" id="TIGR00237">
    <property type="entry name" value="xseA"/>
    <property type="match status" value="1"/>
</dbReference>
<dbReference type="OrthoDB" id="9802795at2"/>
<organism evidence="9 10">
    <name type="scientific">Micromonospora zingiberis</name>
    <dbReference type="NCBI Taxonomy" id="2053011"/>
    <lineage>
        <taxon>Bacteria</taxon>
        <taxon>Bacillati</taxon>
        <taxon>Actinomycetota</taxon>
        <taxon>Actinomycetes</taxon>
        <taxon>Micromonosporales</taxon>
        <taxon>Micromonosporaceae</taxon>
        <taxon>Micromonospora</taxon>
    </lineage>
</organism>
<dbReference type="GO" id="GO:0008855">
    <property type="term" value="F:exodeoxyribonuclease VII activity"/>
    <property type="evidence" value="ECO:0007669"/>
    <property type="project" value="UniProtKB-UniRule"/>
</dbReference>
<gene>
    <name evidence="5" type="primary">xseA</name>
    <name evidence="9" type="ORF">E0H26_04670</name>
</gene>
<dbReference type="Pfam" id="PF02601">
    <property type="entry name" value="Exonuc_VII_L"/>
    <property type="match status" value="1"/>
</dbReference>
<dbReference type="InterPro" id="IPR025824">
    <property type="entry name" value="OB-fold_nuc-bd_dom"/>
</dbReference>
<dbReference type="PANTHER" id="PTHR30008:SF0">
    <property type="entry name" value="EXODEOXYRIBONUCLEASE 7 LARGE SUBUNIT"/>
    <property type="match status" value="1"/>
</dbReference>
<dbReference type="Proteomes" id="UP000292274">
    <property type="component" value="Unassembled WGS sequence"/>
</dbReference>
<evidence type="ECO:0000256" key="5">
    <source>
        <dbReference type="HAMAP-Rule" id="MF_00378"/>
    </source>
</evidence>
<evidence type="ECO:0000256" key="2">
    <source>
        <dbReference type="ARBA" id="ARBA00022722"/>
    </source>
</evidence>
<dbReference type="InterPro" id="IPR003753">
    <property type="entry name" value="Exonuc_VII_L"/>
</dbReference>
<protein>
    <recommendedName>
        <fullName evidence="5">Exodeoxyribonuclease 7 large subunit</fullName>
        <ecNumber evidence="5">3.1.11.6</ecNumber>
    </recommendedName>
    <alternativeName>
        <fullName evidence="5">Exodeoxyribonuclease VII large subunit</fullName>
        <shortName evidence="5">Exonuclease VII large subunit</shortName>
    </alternativeName>
</protein>
<dbReference type="RefSeq" id="WP_131301162.1">
    <property type="nucleotide sequence ID" value="NZ_SJJR01000002.1"/>
</dbReference>
<dbReference type="AlphaFoldDB" id="A0A4R0GSH8"/>
<dbReference type="GO" id="GO:0003676">
    <property type="term" value="F:nucleic acid binding"/>
    <property type="evidence" value="ECO:0007669"/>
    <property type="project" value="InterPro"/>
</dbReference>
<dbReference type="Pfam" id="PF13742">
    <property type="entry name" value="tRNA_anti_2"/>
    <property type="match status" value="1"/>
</dbReference>
<evidence type="ECO:0000256" key="6">
    <source>
        <dbReference type="RuleBase" id="RU004355"/>
    </source>
</evidence>
<accession>A0A4R0GSH8</accession>
<evidence type="ECO:0000256" key="4">
    <source>
        <dbReference type="ARBA" id="ARBA00022839"/>
    </source>
</evidence>
<comment type="subcellular location">
    <subcellularLocation>
        <location evidence="5 6">Cytoplasm</location>
    </subcellularLocation>
</comment>
<dbReference type="GO" id="GO:0009318">
    <property type="term" value="C:exodeoxyribonuclease VII complex"/>
    <property type="evidence" value="ECO:0007669"/>
    <property type="project" value="UniProtKB-UniRule"/>
</dbReference>
<comment type="caution">
    <text evidence="9">The sequence shown here is derived from an EMBL/GenBank/DDBJ whole genome shotgun (WGS) entry which is preliminary data.</text>
</comment>
<keyword evidence="3 5" id="KW-0378">Hydrolase</keyword>
<evidence type="ECO:0000259" key="8">
    <source>
        <dbReference type="Pfam" id="PF13742"/>
    </source>
</evidence>
<dbReference type="CDD" id="cd04489">
    <property type="entry name" value="ExoVII_LU_OBF"/>
    <property type="match status" value="1"/>
</dbReference>
<evidence type="ECO:0000313" key="10">
    <source>
        <dbReference type="Proteomes" id="UP000292274"/>
    </source>
</evidence>
<keyword evidence="1 5" id="KW-0963">Cytoplasm</keyword>
<dbReference type="GO" id="GO:0006308">
    <property type="term" value="P:DNA catabolic process"/>
    <property type="evidence" value="ECO:0007669"/>
    <property type="project" value="UniProtKB-UniRule"/>
</dbReference>
<proteinExistence type="inferred from homology"/>
<dbReference type="HAMAP" id="MF_00378">
    <property type="entry name" value="Exonuc_7_L"/>
    <property type="match status" value="1"/>
</dbReference>
<evidence type="ECO:0000313" key="9">
    <source>
        <dbReference type="EMBL" id="TCB99842.1"/>
    </source>
</evidence>
<evidence type="ECO:0000256" key="1">
    <source>
        <dbReference type="ARBA" id="ARBA00022490"/>
    </source>
</evidence>
<evidence type="ECO:0000256" key="3">
    <source>
        <dbReference type="ARBA" id="ARBA00022801"/>
    </source>
</evidence>
<comment type="catalytic activity">
    <reaction evidence="5 6">
        <text>Exonucleolytic cleavage in either 5'- to 3'- or 3'- to 5'-direction to yield nucleoside 5'-phosphates.</text>
        <dbReference type="EC" id="3.1.11.6"/>
    </reaction>
</comment>
<comment type="subunit">
    <text evidence="5">Heterooligomer composed of large and small subunits.</text>
</comment>
<keyword evidence="4 5" id="KW-0269">Exonuclease</keyword>
<sequence>MSAGGAAPGAGAASSSDEPWPVRVVSQKIGAWVARLGWVWVDGQVAQISRRPGASTVFLTLRDPSAELSLTVTTNRDVLDSGAPELREGARIVVHAKPEFYAARGTLSLRADEIRQVGLGELLARLEKLKKLLAAEGLFDRARKRRPPFLPQRIGLITGRASAAERDVLTNARRRWPAVAFRTVNVAVQGPSAVPQIIDALKALDSDPSIDVIILTRGGGSIEDLLPFSDEALCRAVFACRTPVVSAIGHETDAPLVDYVADVRASTPTDAAKRVVPDLAEEVRLINQARHRLHRAVHNLVDRETHRIDALRSRPVLARPQVMVEQRAADLAALRQRADRCLTHRLAAADDDLRHTLARLRALSPAATLDRGYAIVQRADGHVVRAADQVGPGDPLRVRLADGELSATVNT</sequence>
<reference evidence="9 10" key="1">
    <citation type="submission" date="2019-02" db="EMBL/GenBank/DDBJ databases">
        <title>Jishengella sp. nov., isolated from a root of Zingiber montanum.</title>
        <authorList>
            <person name="Kuncharoen N."/>
            <person name="Kudo T."/>
            <person name="Masahiro Y."/>
            <person name="Ohkuma M."/>
            <person name="Tanasupawat S."/>
        </authorList>
    </citation>
    <scope>NUCLEOTIDE SEQUENCE [LARGE SCALE GENOMIC DNA]</scope>
    <source>
        <strain evidence="9 10">PLAI 1-1</strain>
    </source>
</reference>
<comment type="similarity">
    <text evidence="5 6">Belongs to the XseA family.</text>
</comment>
<keyword evidence="10" id="KW-1185">Reference proteome</keyword>
<dbReference type="InterPro" id="IPR020579">
    <property type="entry name" value="Exonuc_VII_lsu_C"/>
</dbReference>
<keyword evidence="2 5" id="KW-0540">Nuclease</keyword>
<dbReference type="EMBL" id="SJJR01000002">
    <property type="protein sequence ID" value="TCB99842.1"/>
    <property type="molecule type" value="Genomic_DNA"/>
</dbReference>